<feature type="transmembrane region" description="Helical" evidence="1">
    <location>
        <begin position="41"/>
        <end position="61"/>
    </location>
</feature>
<dbReference type="InterPro" id="IPR003961">
    <property type="entry name" value="FN3_dom"/>
</dbReference>
<dbReference type="Gene3D" id="2.60.40.10">
    <property type="entry name" value="Immunoglobulins"/>
    <property type="match status" value="1"/>
</dbReference>
<dbReference type="CDD" id="cd00063">
    <property type="entry name" value="FN3"/>
    <property type="match status" value="1"/>
</dbReference>
<keyword evidence="1" id="KW-1133">Transmembrane helix</keyword>
<gene>
    <name evidence="4" type="ORF">METZ01_LOCUS372001</name>
</gene>
<dbReference type="EMBL" id="UINC01135161">
    <property type="protein sequence ID" value="SVD19147.1"/>
    <property type="molecule type" value="Genomic_DNA"/>
</dbReference>
<name>A0A382TCE2_9ZZZZ</name>
<evidence type="ECO:0008006" key="5">
    <source>
        <dbReference type="Google" id="ProtNLM"/>
    </source>
</evidence>
<accession>A0A382TCE2</accession>
<sequence>RTCPALIRWVHRLDQLFRPARSVGIVEITVDTCTRTVRSRFVLFLAVVVVVFSIPAAVAAAPGTPSGLVPTPGDQQVVLTWSAVTASPVVSTYNLEFSSNGGTTWTQVIRSASTAVTYTFTGLTNGTEYMFRLSAVNSDGTGPRSTVVNATPFVVPLPNDPATFSACPAGVIPVAGFTDITSTYVDCIAYYGITKGTTATSYSPSSPVTRWQMALFLTRTAKLAEVSLGTGADQGFTDIAGKSSEIQTAINQIRQLGVSVGKTATTFAPDDNVTREEMALFVSRLLQKAAAGPGGHTELGSGS</sequence>
<dbReference type="PROSITE" id="PS51272">
    <property type="entry name" value="SLH"/>
    <property type="match status" value="1"/>
</dbReference>
<dbReference type="SUPFAM" id="SSF49265">
    <property type="entry name" value="Fibronectin type III"/>
    <property type="match status" value="1"/>
</dbReference>
<evidence type="ECO:0000313" key="4">
    <source>
        <dbReference type="EMBL" id="SVD19147.1"/>
    </source>
</evidence>
<reference evidence="4" key="1">
    <citation type="submission" date="2018-05" db="EMBL/GenBank/DDBJ databases">
        <authorList>
            <person name="Lanie J.A."/>
            <person name="Ng W.-L."/>
            <person name="Kazmierczak K.M."/>
            <person name="Andrzejewski T.M."/>
            <person name="Davidsen T.M."/>
            <person name="Wayne K.J."/>
            <person name="Tettelin H."/>
            <person name="Glass J.I."/>
            <person name="Rusch D."/>
            <person name="Podicherti R."/>
            <person name="Tsui H.-C.T."/>
            <person name="Winkler M.E."/>
        </authorList>
    </citation>
    <scope>NUCLEOTIDE SEQUENCE</scope>
</reference>
<dbReference type="SMART" id="SM00060">
    <property type="entry name" value="FN3"/>
    <property type="match status" value="1"/>
</dbReference>
<dbReference type="AlphaFoldDB" id="A0A382TCE2"/>
<evidence type="ECO:0000259" key="3">
    <source>
        <dbReference type="PROSITE" id="PS51272"/>
    </source>
</evidence>
<protein>
    <recommendedName>
        <fullName evidence="5">Fibronectin type-III domain-containing protein</fullName>
    </recommendedName>
</protein>
<feature type="domain" description="Fibronectin type-III" evidence="2">
    <location>
        <begin position="61"/>
        <end position="158"/>
    </location>
</feature>
<dbReference type="InterPro" id="IPR001119">
    <property type="entry name" value="SLH_dom"/>
</dbReference>
<feature type="non-terminal residue" evidence="4">
    <location>
        <position position="1"/>
    </location>
</feature>
<evidence type="ECO:0000256" key="1">
    <source>
        <dbReference type="SAM" id="Phobius"/>
    </source>
</evidence>
<dbReference type="Pfam" id="PF00041">
    <property type="entry name" value="fn3"/>
    <property type="match status" value="1"/>
</dbReference>
<evidence type="ECO:0000259" key="2">
    <source>
        <dbReference type="PROSITE" id="PS50853"/>
    </source>
</evidence>
<feature type="non-terminal residue" evidence="4">
    <location>
        <position position="303"/>
    </location>
</feature>
<dbReference type="InterPro" id="IPR036116">
    <property type="entry name" value="FN3_sf"/>
</dbReference>
<dbReference type="Pfam" id="PF00395">
    <property type="entry name" value="SLH"/>
    <property type="match status" value="2"/>
</dbReference>
<keyword evidence="1" id="KW-0812">Transmembrane</keyword>
<dbReference type="PROSITE" id="PS50853">
    <property type="entry name" value="FN3"/>
    <property type="match status" value="1"/>
</dbReference>
<dbReference type="InterPro" id="IPR013783">
    <property type="entry name" value="Ig-like_fold"/>
</dbReference>
<organism evidence="4">
    <name type="scientific">marine metagenome</name>
    <dbReference type="NCBI Taxonomy" id="408172"/>
    <lineage>
        <taxon>unclassified sequences</taxon>
        <taxon>metagenomes</taxon>
        <taxon>ecological metagenomes</taxon>
    </lineage>
</organism>
<proteinExistence type="predicted"/>
<keyword evidence="1" id="KW-0472">Membrane</keyword>
<feature type="domain" description="SLH" evidence="3">
    <location>
        <begin position="233"/>
        <end position="296"/>
    </location>
</feature>